<sequence length="505" mass="56298">MQSPVQPQRAGSLSSLISNNSEGNCKFSLYKLCLSRSSFDLDRHVNTHLPKNSKSVLWKLDANHPNTQSIHLYKSLTFIVTSSIYGQLLVVVCLAFFTAEIVTPKIPLFYFEDLSLQTGKSLIKLEKQTDLTLQYFYESVVLSLDSELWFTTDSNLAHTLRFPTLLPAILYFWELKSGTSHAFLEELILPLRNQISRGRSRSLHDSFITEAPVNTSSTTTTINRSNPCQKENIMGTILSDASPYLYPFIVEYSLIGAAFLYVMWSTIGKGKRNNLCNGNDSTSTPTSPIGVGLQVDNLSTTSSNTYSSNSPALYSCLGSSKGLFSGFLFLAISVTSLIIFFVLVHNPNYKLMATLISDISHSVLLILSCAAILLGFIKTRRLKFQPGVSETADGGLRDLLLRVAAFGLYTYSLFGVIAGSMELNSIRHLLVLVTSTLTIVQITLQSLFISDVVCRKRNSHKQPGRQLITFLLINNLTLWIVYTFEMQKVEASPVQLSIPFRDHFR</sequence>
<feature type="transmembrane region" description="Helical" evidence="11">
    <location>
        <begin position="359"/>
        <end position="378"/>
    </location>
</feature>
<evidence type="ECO:0000256" key="9">
    <source>
        <dbReference type="ARBA" id="ARBA00023136"/>
    </source>
</evidence>
<keyword evidence="13" id="KW-1185">Reference proteome</keyword>
<keyword evidence="4" id="KW-1003">Cell membrane</keyword>
<feature type="transmembrane region" description="Helical" evidence="11">
    <location>
        <begin position="399"/>
        <end position="417"/>
    </location>
</feature>
<gene>
    <name evidence="12" type="ORF">ONB1V03_LOCUS6987</name>
</gene>
<dbReference type="PANTHER" id="PTHR21522:SF62">
    <property type="entry name" value="OTOPETRIN-LIKE A, ISOFORM C"/>
    <property type="match status" value="1"/>
</dbReference>
<evidence type="ECO:0000256" key="10">
    <source>
        <dbReference type="ARBA" id="ARBA00023303"/>
    </source>
</evidence>
<reference evidence="12" key="1">
    <citation type="submission" date="2020-11" db="EMBL/GenBank/DDBJ databases">
        <authorList>
            <person name="Tran Van P."/>
        </authorList>
    </citation>
    <scope>NUCLEOTIDE SEQUENCE</scope>
</reference>
<evidence type="ECO:0000256" key="11">
    <source>
        <dbReference type="SAM" id="Phobius"/>
    </source>
</evidence>
<keyword evidence="8" id="KW-0406">Ion transport</keyword>
<evidence type="ECO:0000256" key="8">
    <source>
        <dbReference type="ARBA" id="ARBA00023065"/>
    </source>
</evidence>
<evidence type="ECO:0000256" key="7">
    <source>
        <dbReference type="ARBA" id="ARBA00022989"/>
    </source>
</evidence>
<name>A0A7R9QK11_9ACAR</name>
<feature type="transmembrane region" description="Helical" evidence="11">
    <location>
        <begin position="466"/>
        <end position="484"/>
    </location>
</feature>
<proteinExistence type="inferred from homology"/>
<dbReference type="AlphaFoldDB" id="A0A7R9QK11"/>
<dbReference type="EMBL" id="OC918196">
    <property type="protein sequence ID" value="CAD7648889.1"/>
    <property type="molecule type" value="Genomic_DNA"/>
</dbReference>
<keyword evidence="10" id="KW-0407">Ion channel</keyword>
<evidence type="ECO:0000256" key="6">
    <source>
        <dbReference type="ARBA" id="ARBA00022781"/>
    </source>
</evidence>
<dbReference type="OrthoDB" id="6429739at2759"/>
<evidence type="ECO:0000256" key="4">
    <source>
        <dbReference type="ARBA" id="ARBA00022475"/>
    </source>
</evidence>
<comment type="similarity">
    <text evidence="2">Belongs to the otopetrin family.</text>
</comment>
<dbReference type="EMBL" id="CAJPVJ010003371">
    <property type="protein sequence ID" value="CAG2167480.1"/>
    <property type="molecule type" value="Genomic_DNA"/>
</dbReference>
<feature type="transmembrane region" description="Helical" evidence="11">
    <location>
        <begin position="244"/>
        <end position="264"/>
    </location>
</feature>
<feature type="transmembrane region" description="Helical" evidence="11">
    <location>
        <begin position="429"/>
        <end position="454"/>
    </location>
</feature>
<keyword evidence="9 11" id="KW-0472">Membrane</keyword>
<keyword evidence="3" id="KW-0813">Transport</keyword>
<dbReference type="PANTHER" id="PTHR21522">
    <property type="entry name" value="PROTON CHANNEL OTOP"/>
    <property type="match status" value="1"/>
</dbReference>
<organism evidence="12">
    <name type="scientific">Oppiella nova</name>
    <dbReference type="NCBI Taxonomy" id="334625"/>
    <lineage>
        <taxon>Eukaryota</taxon>
        <taxon>Metazoa</taxon>
        <taxon>Ecdysozoa</taxon>
        <taxon>Arthropoda</taxon>
        <taxon>Chelicerata</taxon>
        <taxon>Arachnida</taxon>
        <taxon>Acari</taxon>
        <taxon>Acariformes</taxon>
        <taxon>Sarcoptiformes</taxon>
        <taxon>Oribatida</taxon>
        <taxon>Brachypylina</taxon>
        <taxon>Oppioidea</taxon>
        <taxon>Oppiidae</taxon>
        <taxon>Oppiella</taxon>
    </lineage>
</organism>
<evidence type="ECO:0000256" key="3">
    <source>
        <dbReference type="ARBA" id="ARBA00022448"/>
    </source>
</evidence>
<dbReference type="GO" id="GO:0005886">
    <property type="term" value="C:plasma membrane"/>
    <property type="evidence" value="ECO:0007669"/>
    <property type="project" value="UniProtKB-SubCell"/>
</dbReference>
<evidence type="ECO:0000256" key="2">
    <source>
        <dbReference type="ARBA" id="ARBA00006513"/>
    </source>
</evidence>
<dbReference type="InterPro" id="IPR004878">
    <property type="entry name" value="Otopetrin"/>
</dbReference>
<dbReference type="GO" id="GO:0015252">
    <property type="term" value="F:proton channel activity"/>
    <property type="evidence" value="ECO:0007669"/>
    <property type="project" value="InterPro"/>
</dbReference>
<keyword evidence="7 11" id="KW-1133">Transmembrane helix</keyword>
<evidence type="ECO:0000313" key="13">
    <source>
        <dbReference type="Proteomes" id="UP000728032"/>
    </source>
</evidence>
<dbReference type="Proteomes" id="UP000728032">
    <property type="component" value="Unassembled WGS sequence"/>
</dbReference>
<accession>A0A7R9QK11</accession>
<dbReference type="Pfam" id="PF03189">
    <property type="entry name" value="Otopetrin"/>
    <property type="match status" value="1"/>
</dbReference>
<keyword evidence="5 11" id="KW-0812">Transmembrane</keyword>
<keyword evidence="6" id="KW-0375">Hydrogen ion transport</keyword>
<feature type="transmembrane region" description="Helical" evidence="11">
    <location>
        <begin position="323"/>
        <end position="344"/>
    </location>
</feature>
<feature type="transmembrane region" description="Helical" evidence="11">
    <location>
        <begin position="76"/>
        <end position="99"/>
    </location>
</feature>
<evidence type="ECO:0000313" key="12">
    <source>
        <dbReference type="EMBL" id="CAD7648889.1"/>
    </source>
</evidence>
<evidence type="ECO:0000256" key="5">
    <source>
        <dbReference type="ARBA" id="ARBA00022692"/>
    </source>
</evidence>
<protein>
    <submittedName>
        <fullName evidence="12">Uncharacterized protein</fullName>
    </submittedName>
</protein>
<evidence type="ECO:0000256" key="1">
    <source>
        <dbReference type="ARBA" id="ARBA00004651"/>
    </source>
</evidence>
<comment type="subcellular location">
    <subcellularLocation>
        <location evidence="1">Cell membrane</location>
        <topology evidence="1">Multi-pass membrane protein</topology>
    </subcellularLocation>
</comment>